<dbReference type="GO" id="GO:0016020">
    <property type="term" value="C:membrane"/>
    <property type="evidence" value="ECO:0007669"/>
    <property type="project" value="UniProtKB-SubCell"/>
</dbReference>
<dbReference type="EMBL" id="FPHM01000218">
    <property type="protein sequence ID" value="SFV71240.1"/>
    <property type="molecule type" value="Genomic_DNA"/>
</dbReference>
<dbReference type="InterPro" id="IPR027417">
    <property type="entry name" value="P-loop_NTPase"/>
</dbReference>
<evidence type="ECO:0000256" key="2">
    <source>
        <dbReference type="ARBA" id="ARBA00022679"/>
    </source>
</evidence>
<keyword evidence="5" id="KW-0472">Membrane</keyword>
<keyword evidence="4" id="KW-1133">Transmembrane helix</keyword>
<reference evidence="7" key="1">
    <citation type="submission" date="2016-10" db="EMBL/GenBank/DDBJ databases">
        <authorList>
            <person name="de Groot N.N."/>
        </authorList>
    </citation>
    <scope>NUCLEOTIDE SEQUENCE</scope>
</reference>
<dbReference type="AlphaFoldDB" id="A0A1W1CZF1"/>
<evidence type="ECO:0000256" key="1">
    <source>
        <dbReference type="ARBA" id="ARBA00004167"/>
    </source>
</evidence>
<accession>A0A1W1CZF1</accession>
<evidence type="ECO:0008006" key="8">
    <source>
        <dbReference type="Google" id="ProtNLM"/>
    </source>
</evidence>
<dbReference type="PANTHER" id="PTHR12812:SF0">
    <property type="entry name" value="HEPARAN-SULFATE 6-O-SULFOTRANSFERASE"/>
    <property type="match status" value="1"/>
</dbReference>
<name>A0A1W1CZF1_9ZZZZ</name>
<organism evidence="7">
    <name type="scientific">hydrothermal vent metagenome</name>
    <dbReference type="NCBI Taxonomy" id="652676"/>
    <lineage>
        <taxon>unclassified sequences</taxon>
        <taxon>metagenomes</taxon>
        <taxon>ecological metagenomes</taxon>
    </lineage>
</organism>
<gene>
    <name evidence="7" type="ORF">MNB_SV-13-469</name>
</gene>
<evidence type="ECO:0000256" key="3">
    <source>
        <dbReference type="ARBA" id="ARBA00022692"/>
    </source>
</evidence>
<evidence type="ECO:0000313" key="7">
    <source>
        <dbReference type="EMBL" id="SFV71240.1"/>
    </source>
</evidence>
<comment type="subcellular location">
    <subcellularLocation>
        <location evidence="1">Membrane</location>
        <topology evidence="1">Single-pass membrane protein</topology>
    </subcellularLocation>
</comment>
<evidence type="ECO:0000256" key="6">
    <source>
        <dbReference type="ARBA" id="ARBA00023180"/>
    </source>
</evidence>
<evidence type="ECO:0000256" key="5">
    <source>
        <dbReference type="ARBA" id="ARBA00023136"/>
    </source>
</evidence>
<keyword evidence="2" id="KW-0808">Transferase</keyword>
<sequence length="313" mass="36616">MKKNQHILFVHIPKTAGTSFRISAEEYYAEDEVFYDYSIQARETSKLIVEKIYKYQDFYGFYNTVLNKLDKSFLSGHFHSNKYASLYDTLNIVSFVRNPVEQVLSHFNHHKSRNGYDENFKTFIKDKRFCNIQSKALGDKPIGMYGFLGITEAYDSSIFLFNRLYNVELKTKHINKKSNHTLALEDININLLKLIERLNARDIRFYKAVKAQFEVRKALEAKGLVFTHGFIQKCTSHEIMGIAFQKDNEEAIAIDIYLGKQYLETVYARKLRVGQRNISRKGYIGFDYVYNGENKNNQKFLAFNSVTGQEIMH</sequence>
<dbReference type="Gene3D" id="3.40.50.300">
    <property type="entry name" value="P-loop containing nucleotide triphosphate hydrolases"/>
    <property type="match status" value="2"/>
</dbReference>
<dbReference type="GO" id="GO:0017095">
    <property type="term" value="F:heparan sulfate 6-sulfotransferase activity"/>
    <property type="evidence" value="ECO:0007669"/>
    <property type="project" value="TreeGrafter"/>
</dbReference>
<keyword evidence="3" id="KW-0812">Transmembrane</keyword>
<keyword evidence="6" id="KW-0325">Glycoprotein</keyword>
<protein>
    <recommendedName>
        <fullName evidence="8">Sulfotransferase family protein</fullName>
    </recommendedName>
</protein>
<dbReference type="PANTHER" id="PTHR12812">
    <property type="entry name" value="HEPARAN SULFATE 6-O-SULFOTRANSFERASE 3"/>
    <property type="match status" value="1"/>
</dbReference>
<evidence type="ECO:0000256" key="4">
    <source>
        <dbReference type="ARBA" id="ARBA00022989"/>
    </source>
</evidence>
<proteinExistence type="predicted"/>
<dbReference type="SUPFAM" id="SSF52540">
    <property type="entry name" value="P-loop containing nucleoside triphosphate hydrolases"/>
    <property type="match status" value="1"/>
</dbReference>
<dbReference type="InterPro" id="IPR010635">
    <property type="entry name" value="Heparan_SO4-6-sulfoTrfase"/>
</dbReference>